<dbReference type="EMBL" id="JAAWWB010000002">
    <property type="protein sequence ID" value="KAG6789738.1"/>
    <property type="molecule type" value="Genomic_DNA"/>
</dbReference>
<organism evidence="2 3">
    <name type="scientific">Populus tomentosa</name>
    <name type="common">Chinese white poplar</name>
    <dbReference type="NCBI Taxonomy" id="118781"/>
    <lineage>
        <taxon>Eukaryota</taxon>
        <taxon>Viridiplantae</taxon>
        <taxon>Streptophyta</taxon>
        <taxon>Embryophyta</taxon>
        <taxon>Tracheophyta</taxon>
        <taxon>Spermatophyta</taxon>
        <taxon>Magnoliopsida</taxon>
        <taxon>eudicotyledons</taxon>
        <taxon>Gunneridae</taxon>
        <taxon>Pentapetalae</taxon>
        <taxon>rosids</taxon>
        <taxon>fabids</taxon>
        <taxon>Malpighiales</taxon>
        <taxon>Salicaceae</taxon>
        <taxon>Saliceae</taxon>
        <taxon>Populus</taxon>
    </lineage>
</organism>
<sequence length="192" mass="21492">MEISSRTCFPFLSTETVPLLKPPFHTSSPSLRTLAARPVNLRMGRTVVTCATASTGNRAPSGIMKPRRVSPEMADFVGAPEVSRTQVLKLIWAHIKEHNLQVVLRRIHDVLLSVLYPSLSAVISRVEYYLSEVLSHVELSYSHGLMIIVEYNDDPSNKKNIICDEKLKKIFPGRDQVGFLEIAGLISPHFLK</sequence>
<dbReference type="SMART" id="SM00151">
    <property type="entry name" value="SWIB"/>
    <property type="match status" value="1"/>
</dbReference>
<feature type="domain" description="SWIB" evidence="1">
    <location>
        <begin position="63"/>
        <end position="192"/>
    </location>
</feature>
<comment type="caution">
    <text evidence="2">The sequence shown here is derived from an EMBL/GenBank/DDBJ whole genome shotgun (WGS) entry which is preliminary data.</text>
</comment>
<name>A0A8X8ASK5_POPTO</name>
<keyword evidence="3" id="KW-1185">Reference proteome</keyword>
<evidence type="ECO:0000313" key="2">
    <source>
        <dbReference type="EMBL" id="KAG6789738.1"/>
    </source>
</evidence>
<proteinExistence type="predicted"/>
<dbReference type="OrthoDB" id="10251073at2759"/>
<dbReference type="AlphaFoldDB" id="A0A8X8ASK5"/>
<reference evidence="2" key="1">
    <citation type="journal article" date="2020" name="bioRxiv">
        <title>Hybrid origin of Populus tomentosa Carr. identified through genome sequencing and phylogenomic analysis.</title>
        <authorList>
            <person name="An X."/>
            <person name="Gao K."/>
            <person name="Chen Z."/>
            <person name="Li J."/>
            <person name="Yang X."/>
            <person name="Yang X."/>
            <person name="Zhou J."/>
            <person name="Guo T."/>
            <person name="Zhao T."/>
            <person name="Huang S."/>
            <person name="Miao D."/>
            <person name="Khan W.U."/>
            <person name="Rao P."/>
            <person name="Ye M."/>
            <person name="Lei B."/>
            <person name="Liao W."/>
            <person name="Wang J."/>
            <person name="Ji L."/>
            <person name="Li Y."/>
            <person name="Guo B."/>
            <person name="Mustafa N.S."/>
            <person name="Li S."/>
            <person name="Yun Q."/>
            <person name="Keller S.R."/>
            <person name="Mao J."/>
            <person name="Zhang R."/>
            <person name="Strauss S.H."/>
        </authorList>
    </citation>
    <scope>NUCLEOTIDE SEQUENCE</scope>
    <source>
        <strain evidence="2">GM15</strain>
        <tissue evidence="2">Leaf</tissue>
    </source>
</reference>
<accession>A0A8X8ASK5</accession>
<dbReference type="Proteomes" id="UP000886885">
    <property type="component" value="Chromosome 1D"/>
</dbReference>
<dbReference type="InterPro" id="IPR003121">
    <property type="entry name" value="SWIB_MDM2_domain"/>
</dbReference>
<dbReference type="PANTHER" id="PTHR13844">
    <property type="entry name" value="SWI/SNF-RELATED MATRIX-ASSOCIATED ACTIN-DEPENDENT REGULATOR OF CHROMATIN SUBFAMILY D"/>
    <property type="match status" value="1"/>
</dbReference>
<evidence type="ECO:0000313" key="3">
    <source>
        <dbReference type="Proteomes" id="UP000886885"/>
    </source>
</evidence>
<evidence type="ECO:0000259" key="1">
    <source>
        <dbReference type="SMART" id="SM00151"/>
    </source>
</evidence>
<dbReference type="InterPro" id="IPR019835">
    <property type="entry name" value="SWIB_domain"/>
</dbReference>
<dbReference type="Pfam" id="PF02201">
    <property type="entry name" value="SWIB"/>
    <property type="match status" value="2"/>
</dbReference>
<gene>
    <name evidence="2" type="ORF">POTOM_005862</name>
</gene>
<dbReference type="CDD" id="cd10567">
    <property type="entry name" value="SWIB-MDM2_like"/>
    <property type="match status" value="1"/>
</dbReference>
<protein>
    <recommendedName>
        <fullName evidence="1">SWIB domain-containing protein</fullName>
    </recommendedName>
</protein>